<keyword evidence="2" id="KW-1185">Reference proteome</keyword>
<gene>
    <name evidence="1" type="ORF">ORQ98_02540</name>
</gene>
<evidence type="ECO:0000313" key="2">
    <source>
        <dbReference type="Proteomes" id="UP001528823"/>
    </source>
</evidence>
<sequence length="124" mass="14311">MDQSVEQAIKQQILAIFAESKNKTIYVEKALYQPIKQSRQNLGVFGDDIKLAKQLFNVLACLVEEEKLKPLHKQGSKNWDPTLGLPKKVYLIRDDSKPANPELERIKNETILNMQQQNVGRKRH</sequence>
<organism evidence="1 2">
    <name type="scientific">Spartinivicinus poritis</name>
    <dbReference type="NCBI Taxonomy" id="2994640"/>
    <lineage>
        <taxon>Bacteria</taxon>
        <taxon>Pseudomonadati</taxon>
        <taxon>Pseudomonadota</taxon>
        <taxon>Gammaproteobacteria</taxon>
        <taxon>Oceanospirillales</taxon>
        <taxon>Zooshikellaceae</taxon>
        <taxon>Spartinivicinus</taxon>
    </lineage>
</organism>
<dbReference type="EMBL" id="JAPMOU010000002">
    <property type="protein sequence ID" value="MDE1460839.1"/>
    <property type="molecule type" value="Genomic_DNA"/>
</dbReference>
<comment type="caution">
    <text evidence="1">The sequence shown here is derived from an EMBL/GenBank/DDBJ whole genome shotgun (WGS) entry which is preliminary data.</text>
</comment>
<proteinExistence type="predicted"/>
<name>A0ABT5U396_9GAMM</name>
<dbReference type="RefSeq" id="WP_274687208.1">
    <property type="nucleotide sequence ID" value="NZ_JAPMOU010000002.1"/>
</dbReference>
<reference evidence="1 2" key="1">
    <citation type="submission" date="2022-11" db="EMBL/GenBank/DDBJ databases">
        <title>Spartinivicinus poritis sp. nov., isolated from scleractinian coral Porites lutea.</title>
        <authorList>
            <person name="Zhang G."/>
            <person name="Cai L."/>
            <person name="Wei Q."/>
        </authorList>
    </citation>
    <scope>NUCLEOTIDE SEQUENCE [LARGE SCALE GENOMIC DNA]</scope>
    <source>
        <strain evidence="1 2">A2-2</strain>
    </source>
</reference>
<accession>A0ABT5U396</accession>
<evidence type="ECO:0000313" key="1">
    <source>
        <dbReference type="EMBL" id="MDE1460839.1"/>
    </source>
</evidence>
<dbReference type="Proteomes" id="UP001528823">
    <property type="component" value="Unassembled WGS sequence"/>
</dbReference>
<protein>
    <submittedName>
        <fullName evidence="1">Uncharacterized protein</fullName>
    </submittedName>
</protein>